<dbReference type="OrthoDB" id="10250549at2759"/>
<dbReference type="InterPro" id="IPR011004">
    <property type="entry name" value="Trimer_LpxA-like_sf"/>
</dbReference>
<dbReference type="GO" id="GO:0005085">
    <property type="term" value="F:guanyl-nucleotide exchange factor activity"/>
    <property type="evidence" value="ECO:0007669"/>
    <property type="project" value="TreeGrafter"/>
</dbReference>
<gene>
    <name evidence="10" type="primary">GCD1</name>
    <name evidence="10" type="ORF">H4219_000512</name>
</gene>
<dbReference type="GO" id="GO:0003743">
    <property type="term" value="F:translation initiation factor activity"/>
    <property type="evidence" value="ECO:0007669"/>
    <property type="project" value="UniProtKB-KW"/>
</dbReference>
<keyword evidence="3" id="KW-0963">Cytoplasm</keyword>
<organism evidence="10 11">
    <name type="scientific">Mycoemilia scoparia</name>
    <dbReference type="NCBI Taxonomy" id="417184"/>
    <lineage>
        <taxon>Eukaryota</taxon>
        <taxon>Fungi</taxon>
        <taxon>Fungi incertae sedis</taxon>
        <taxon>Zoopagomycota</taxon>
        <taxon>Kickxellomycotina</taxon>
        <taxon>Kickxellomycetes</taxon>
        <taxon>Kickxellales</taxon>
        <taxon>Kickxellaceae</taxon>
        <taxon>Mycoemilia</taxon>
    </lineage>
</organism>
<comment type="similarity">
    <text evidence="2">Belongs to the eIF-2B gamma/epsilon subunits family.</text>
</comment>
<evidence type="ECO:0000256" key="4">
    <source>
        <dbReference type="ARBA" id="ARBA00022540"/>
    </source>
</evidence>
<dbReference type="Pfam" id="PF25084">
    <property type="entry name" value="LbH_EIF2B"/>
    <property type="match status" value="1"/>
</dbReference>
<dbReference type="AlphaFoldDB" id="A0A9W8DWN9"/>
<reference evidence="10" key="1">
    <citation type="submission" date="2022-07" db="EMBL/GenBank/DDBJ databases">
        <title>Phylogenomic reconstructions and comparative analyses of Kickxellomycotina fungi.</title>
        <authorList>
            <person name="Reynolds N.K."/>
            <person name="Stajich J.E."/>
            <person name="Barry K."/>
            <person name="Grigoriev I.V."/>
            <person name="Crous P."/>
            <person name="Smith M.E."/>
        </authorList>
    </citation>
    <scope>NUCLEOTIDE SEQUENCE</scope>
    <source>
        <strain evidence="10">NBRC 100468</strain>
    </source>
</reference>
<dbReference type="SUPFAM" id="SSF51161">
    <property type="entry name" value="Trimeric LpxA-like enzymes"/>
    <property type="match status" value="1"/>
</dbReference>
<evidence type="ECO:0000256" key="5">
    <source>
        <dbReference type="ARBA" id="ARBA00022917"/>
    </source>
</evidence>
<accession>A0A9W8DWN9</accession>
<evidence type="ECO:0000256" key="6">
    <source>
        <dbReference type="ARBA" id="ARBA00044196"/>
    </source>
</evidence>
<protein>
    <recommendedName>
        <fullName evidence="6">Translation initiation factor eIF2B subunit gamma</fullName>
    </recommendedName>
    <alternativeName>
        <fullName evidence="7">eIF2B GDP-GTP exchange factor subunit gamma</fullName>
    </alternativeName>
</protein>
<comment type="caution">
    <text evidence="10">The sequence shown here is derived from an EMBL/GenBank/DDBJ whole genome shotgun (WGS) entry which is preliminary data.</text>
</comment>
<evidence type="ECO:0000256" key="3">
    <source>
        <dbReference type="ARBA" id="ARBA00022490"/>
    </source>
</evidence>
<sequence length="413" mass="45003">MHEGVARVNILHDDEMIGTAEVLGNLSDRIKGDVIVTSCDTITDVPAQQFLDLYRLNRPSVAAVFSEIMSSEGGGGSSKDEGKLLEQFFYSHHPRAQHVETKYVVGIDQRSSRLVMLKPTDDDDKSIDVRSSICKRYPSLAISNNFLDAHIYVFSRWVIDFIKANSGITSLQEQLIPLLVRAQSHPQLYSKYRIDEFINPKSEPVVEESMQYSQNVGVTSEQEAPAPKTYGPLSVFAYVRRNCIGGRANNNPRYCDLNKVIARISQAPSVDASASVGAKTVVRYKQMVTTASSSSSLLFNNELEVTTDSQVGRGTKIGQKSKIEKSVVGFHCTIGNNVKITNSVVMDYASIEDGVTLDSSIVCQNVHIGSNSTISKSEIGARKEVPADTIAKGEQLILSGPSEGTSGIAIAFG</sequence>
<evidence type="ECO:0000256" key="7">
    <source>
        <dbReference type="ARBA" id="ARBA00044229"/>
    </source>
</evidence>
<evidence type="ECO:0000256" key="8">
    <source>
        <dbReference type="ARBA" id="ARBA00046432"/>
    </source>
</evidence>
<dbReference type="Gene3D" id="3.90.550.10">
    <property type="entry name" value="Spore Coat Polysaccharide Biosynthesis Protein SpsA, Chain A"/>
    <property type="match status" value="1"/>
</dbReference>
<dbReference type="InterPro" id="IPR029044">
    <property type="entry name" value="Nucleotide-diphossugar_trans"/>
</dbReference>
<dbReference type="InterPro" id="IPR056764">
    <property type="entry name" value="LbH_EIF2B3/5"/>
</dbReference>
<dbReference type="GO" id="GO:0002183">
    <property type="term" value="P:cytoplasmic translational initiation"/>
    <property type="evidence" value="ECO:0007669"/>
    <property type="project" value="TreeGrafter"/>
</dbReference>
<dbReference type="EMBL" id="JANBPU010000003">
    <property type="protein sequence ID" value="KAJ1921779.1"/>
    <property type="molecule type" value="Genomic_DNA"/>
</dbReference>
<evidence type="ECO:0000313" key="11">
    <source>
        <dbReference type="Proteomes" id="UP001150538"/>
    </source>
</evidence>
<dbReference type="Proteomes" id="UP001150538">
    <property type="component" value="Unassembled WGS sequence"/>
</dbReference>
<dbReference type="Gene3D" id="2.160.10.10">
    <property type="entry name" value="Hexapeptide repeat proteins"/>
    <property type="match status" value="1"/>
</dbReference>
<evidence type="ECO:0000259" key="9">
    <source>
        <dbReference type="Pfam" id="PF25084"/>
    </source>
</evidence>
<keyword evidence="11" id="KW-1185">Reference proteome</keyword>
<keyword evidence="5" id="KW-0648">Protein biosynthesis</keyword>
<feature type="domain" description="EIF2B subunit epsilon/gamma LbH" evidence="9">
    <location>
        <begin position="300"/>
        <end position="378"/>
    </location>
</feature>
<evidence type="ECO:0000313" key="10">
    <source>
        <dbReference type="EMBL" id="KAJ1921779.1"/>
    </source>
</evidence>
<dbReference type="SUPFAM" id="SSF53448">
    <property type="entry name" value="Nucleotide-diphospho-sugar transferases"/>
    <property type="match status" value="1"/>
</dbReference>
<comment type="subunit">
    <text evidence="8">Component of the translation initiation factor 2B (eIF2B) complex which is a heterodecamer of two sets of five different subunits: alpha, beta, gamma, delta and epsilon. Subunits alpha, beta and delta comprise a regulatory subcomplex and subunits epsilon and gamma comprise a catalytic subcomplex. Within the complex, the hexameric regulatory complex resides at the center, with the two heterodimeric catalytic subcomplexes bound on opposite sides.</text>
</comment>
<comment type="subcellular location">
    <subcellularLocation>
        <location evidence="1">Cytoplasm</location>
        <location evidence="1">Cytosol</location>
    </subcellularLocation>
</comment>
<name>A0A9W8DWN9_9FUNG</name>
<dbReference type="GO" id="GO:0005829">
    <property type="term" value="C:cytosol"/>
    <property type="evidence" value="ECO:0007669"/>
    <property type="project" value="UniProtKB-SubCell"/>
</dbReference>
<proteinExistence type="inferred from homology"/>
<dbReference type="InterPro" id="IPR051960">
    <property type="entry name" value="eIF2B_gamma"/>
</dbReference>
<dbReference type="PANTHER" id="PTHR45989:SF1">
    <property type="entry name" value="TRANSLATION INITIATION FACTOR EIF-2B SUBUNIT GAMMA"/>
    <property type="match status" value="1"/>
</dbReference>
<evidence type="ECO:0000256" key="2">
    <source>
        <dbReference type="ARBA" id="ARBA00007878"/>
    </source>
</evidence>
<dbReference type="GO" id="GO:0005851">
    <property type="term" value="C:eukaryotic translation initiation factor 2B complex"/>
    <property type="evidence" value="ECO:0007669"/>
    <property type="project" value="TreeGrafter"/>
</dbReference>
<dbReference type="PANTHER" id="PTHR45989">
    <property type="entry name" value="TRANSLATION INITIATION FACTOR EIF-2B SUBUNIT GAMMA"/>
    <property type="match status" value="1"/>
</dbReference>
<keyword evidence="4 10" id="KW-0396">Initiation factor</keyword>
<evidence type="ECO:0000256" key="1">
    <source>
        <dbReference type="ARBA" id="ARBA00004514"/>
    </source>
</evidence>